<evidence type="ECO:0000313" key="1">
    <source>
        <dbReference type="EMBL" id="QJS99144.1"/>
    </source>
</evidence>
<proteinExistence type="predicted"/>
<dbReference type="RefSeq" id="WP_171394798.1">
    <property type="nucleotide sequence ID" value="NZ_CP049838.1"/>
</dbReference>
<reference evidence="1" key="1">
    <citation type="submission" date="2020-03" db="EMBL/GenBank/DDBJ databases">
        <title>Molecular networking-based the target discovery of potent antiproliferative macrolactams: 5/6/7/16 polycyclic ansamycins and glycosylated trienomycin from Streptomyces cacaoi subsp. asoensis.</title>
        <authorList>
            <person name="Liu L.-L."/>
        </authorList>
    </citation>
    <scope>NUCLEOTIDE SEQUENCE [LARGE SCALE GENOMIC DNA]</scope>
    <source>
        <strain evidence="1">H2S5</strain>
    </source>
</reference>
<organism evidence="1 2">
    <name type="scientific">Streptomyces asoensis</name>
    <dbReference type="NCBI Taxonomy" id="249586"/>
    <lineage>
        <taxon>Bacteria</taxon>
        <taxon>Bacillati</taxon>
        <taxon>Actinomycetota</taxon>
        <taxon>Actinomycetes</taxon>
        <taxon>Kitasatosporales</taxon>
        <taxon>Streptomycetaceae</taxon>
        <taxon>Streptomyces</taxon>
    </lineage>
</organism>
<name>A0A6M4WIY0_9ACTN</name>
<protein>
    <submittedName>
        <fullName evidence="1">Uncharacterized protein</fullName>
    </submittedName>
</protein>
<dbReference type="EMBL" id="CP049838">
    <property type="protein sequence ID" value="QJS99144.1"/>
    <property type="molecule type" value="Genomic_DNA"/>
</dbReference>
<gene>
    <name evidence="1" type="ORF">G9272_01405</name>
</gene>
<dbReference type="AlphaFoldDB" id="A0A6M4WIY0"/>
<accession>A0A6M4WIY0</accession>
<sequence>MVFVGVHGERGRIDVTQADLGCGRDRASIYKTKRPAPLTCYECDWRLHLVHETHSAYDLWFLRHANPAPHCEARAAGEGVVRGGEDALVRLWRSTHSAEQVPTA</sequence>
<evidence type="ECO:0000313" key="2">
    <source>
        <dbReference type="Proteomes" id="UP000502665"/>
    </source>
</evidence>
<dbReference type="Proteomes" id="UP000502665">
    <property type="component" value="Chromosome"/>
</dbReference>
<keyword evidence="2" id="KW-1185">Reference proteome</keyword>